<dbReference type="eggNOG" id="ENOG502S720">
    <property type="taxonomic scope" value="Eukaryota"/>
</dbReference>
<evidence type="ECO:0000259" key="2">
    <source>
        <dbReference type="Pfam" id="PF03107"/>
    </source>
</evidence>
<dbReference type="InterPro" id="IPR054483">
    <property type="entry name" value="DC1-like_CT"/>
</dbReference>
<dbReference type="SUPFAM" id="SSF57889">
    <property type="entry name" value="Cysteine-rich domain"/>
    <property type="match status" value="4"/>
</dbReference>
<dbReference type="PANTHER" id="PTHR32410">
    <property type="entry name" value="CYSTEINE/HISTIDINE-RICH C1 DOMAIN FAMILY PROTEIN"/>
    <property type="match status" value="1"/>
</dbReference>
<dbReference type="OMA" id="RICYKPV"/>
<evidence type="ECO:0000256" key="1">
    <source>
        <dbReference type="ARBA" id="ARBA00022737"/>
    </source>
</evidence>
<reference evidence="4 5" key="1">
    <citation type="journal article" date="2014" name="Genome Biol.">
        <title>Transcriptome and methylome profiling reveals relics of genome dominance in the mesopolyploid Brassica oleracea.</title>
        <authorList>
            <person name="Parkin I.A."/>
            <person name="Koh C."/>
            <person name="Tang H."/>
            <person name="Robinson S.J."/>
            <person name="Kagale S."/>
            <person name="Clarke W.E."/>
            <person name="Town C.D."/>
            <person name="Nixon J."/>
            <person name="Krishnakumar V."/>
            <person name="Bidwell S.L."/>
            <person name="Denoeud F."/>
            <person name="Belcram H."/>
            <person name="Links M.G."/>
            <person name="Just J."/>
            <person name="Clarke C."/>
            <person name="Bender T."/>
            <person name="Huebert T."/>
            <person name="Mason A.S."/>
            <person name="Pires J.C."/>
            <person name="Barker G."/>
            <person name="Moore J."/>
            <person name="Walley P.G."/>
            <person name="Manoli S."/>
            <person name="Batley J."/>
            <person name="Edwards D."/>
            <person name="Nelson M.N."/>
            <person name="Wang X."/>
            <person name="Paterson A.H."/>
            <person name="King G."/>
            <person name="Bancroft I."/>
            <person name="Chalhoub B."/>
            <person name="Sharpe A.G."/>
        </authorList>
    </citation>
    <scope>NUCLEOTIDE SEQUENCE</scope>
    <source>
        <strain evidence="4 5">cv. TO1000</strain>
    </source>
</reference>
<organism evidence="4 5">
    <name type="scientific">Brassica oleracea var. oleracea</name>
    <dbReference type="NCBI Taxonomy" id="109376"/>
    <lineage>
        <taxon>Eukaryota</taxon>
        <taxon>Viridiplantae</taxon>
        <taxon>Streptophyta</taxon>
        <taxon>Embryophyta</taxon>
        <taxon>Tracheophyta</taxon>
        <taxon>Spermatophyta</taxon>
        <taxon>Magnoliopsida</taxon>
        <taxon>eudicotyledons</taxon>
        <taxon>Gunneridae</taxon>
        <taxon>Pentapetalae</taxon>
        <taxon>rosids</taxon>
        <taxon>malvids</taxon>
        <taxon>Brassicales</taxon>
        <taxon>Brassicaceae</taxon>
        <taxon>Brassiceae</taxon>
        <taxon>Brassica</taxon>
    </lineage>
</organism>
<dbReference type="InterPro" id="IPR053192">
    <property type="entry name" value="Vacuole_Formation_Reg"/>
</dbReference>
<evidence type="ECO:0000259" key="3">
    <source>
        <dbReference type="Pfam" id="PF22926"/>
    </source>
</evidence>
<evidence type="ECO:0000313" key="4">
    <source>
        <dbReference type="EnsemblPlants" id="Bo3g062530.1"/>
    </source>
</evidence>
<dbReference type="HOGENOM" id="CLU_014776_1_1_1"/>
<feature type="domain" description="DC1-like C-terminal" evidence="3">
    <location>
        <begin position="615"/>
        <end position="656"/>
    </location>
</feature>
<dbReference type="EnsemblPlants" id="Bo3g062530.1">
    <property type="protein sequence ID" value="Bo3g062530.1"/>
    <property type="gene ID" value="Bo3g062530"/>
</dbReference>
<dbReference type="InterPro" id="IPR004146">
    <property type="entry name" value="DC1"/>
</dbReference>
<dbReference type="PANTHER" id="PTHR32410:SF168">
    <property type="entry name" value="CYSTEINE_HISTIDINE-RICH C1 DOMAIN FAMILY PROTEIN"/>
    <property type="match status" value="1"/>
</dbReference>
<reference evidence="4" key="2">
    <citation type="submission" date="2015-03" db="UniProtKB">
        <authorList>
            <consortium name="EnsemblPlants"/>
        </authorList>
    </citation>
    <scope>IDENTIFICATION</scope>
</reference>
<name>A0A0D3BAJ0_BRAOL</name>
<sequence length="664" mass="77764">MDRKKIPPSLPPSLFPPKIKIHRRTYEDKPICPLSHLALPHALVAKPDGNTTSNCLSCGEQKSFVTDRGTDYYCTTCDVEFHRGCHKFPRKLRHPYHPQHPLTFTFRNYENGIISDGNIHEDFWRTILSDSSTSDPEKSRSVQVSLSQSDLVVDKCTWCENDIEGSWFYRCSIFHQRCIDLPRVIKITRHKHRLSHTLYIEPLTSPCRICYKPVDIKYGQYSCSHKDCSYVAHSKCATHENVWDGKELEWEPEIYDNSEDIIPFKKVGDNLIKHFSHEHILKLEKYCNSPIPRRPTGVIERALWTLLRTEKWRCAGDREREEREAAQERRGESSTARVSGLREFSAELRFSFRMRQKKGLQPFLYEKEPDRYKYDGIRDGEKQCRACVLPINSRDFYNCVECDFFLHEVCAGLLRKLDHALHVHPLVLYPYRYSPKEYQNMMGCSVCSRKFSGFTYICPNKNCGLRERFQIDVRCTLVPDYFTHESHEHPLFISTSYKGKSKICKGCKKTCMQSYLQCSVCNFAICYKCATIPNEISYKYDNHPLSLCYGEEVRDGMYYWCEVCEKEVNPRDWFYTCYECCITIHRQCVFGPSIYLMPGFLFKYVSNQAYAYPPVEVVRNSNSTRPLCKNCGQRCPSSVYYRSLLLITFACSLECLKAIEYYLR</sequence>
<dbReference type="Pfam" id="PF22926">
    <property type="entry name" value="C1-like_CT"/>
    <property type="match status" value="1"/>
</dbReference>
<dbReference type="AlphaFoldDB" id="A0A0D3BAJ0"/>
<dbReference type="InterPro" id="IPR046349">
    <property type="entry name" value="C1-like_sf"/>
</dbReference>
<accession>A0A0D3BAJ0</accession>
<dbReference type="Gramene" id="Bo3g062530.1">
    <property type="protein sequence ID" value="Bo3g062530.1"/>
    <property type="gene ID" value="Bo3g062530"/>
</dbReference>
<dbReference type="Pfam" id="PF03107">
    <property type="entry name" value="C1_2"/>
    <property type="match status" value="3"/>
</dbReference>
<keyword evidence="1" id="KW-0677">Repeat</keyword>
<feature type="domain" description="DC1" evidence="2">
    <location>
        <begin position="378"/>
        <end position="411"/>
    </location>
</feature>
<feature type="domain" description="DC1" evidence="2">
    <location>
        <begin position="540"/>
        <end position="589"/>
    </location>
</feature>
<evidence type="ECO:0008006" key="6">
    <source>
        <dbReference type="Google" id="ProtNLM"/>
    </source>
</evidence>
<feature type="domain" description="DC1" evidence="2">
    <location>
        <begin position="189"/>
        <end position="237"/>
    </location>
</feature>
<evidence type="ECO:0000313" key="5">
    <source>
        <dbReference type="Proteomes" id="UP000032141"/>
    </source>
</evidence>
<keyword evidence="5" id="KW-1185">Reference proteome</keyword>
<proteinExistence type="predicted"/>
<dbReference type="Proteomes" id="UP000032141">
    <property type="component" value="Chromosome C3"/>
</dbReference>
<protein>
    <recommendedName>
        <fullName evidence="6">Phorbol-ester/DAG-type domain-containing protein</fullName>
    </recommendedName>
</protein>